<feature type="transmembrane region" description="Helical" evidence="13">
    <location>
        <begin position="213"/>
        <end position="236"/>
    </location>
</feature>
<keyword evidence="15" id="KW-1185">Reference proteome</keyword>
<keyword evidence="6" id="KW-0808">Transferase</keyword>
<proteinExistence type="inferred from homology"/>
<accession>A0ABQ9HJF3</accession>
<name>A0ABQ9HJF3_9NEOP</name>
<evidence type="ECO:0000256" key="9">
    <source>
        <dbReference type="ARBA" id="ARBA00022989"/>
    </source>
</evidence>
<keyword evidence="7 13" id="KW-0949">S-adenosyl-L-methionine</keyword>
<comment type="subcellular location">
    <subcellularLocation>
        <location evidence="13">Endoplasmic reticulum membrane</location>
        <topology evidence="13">Multi-pass membrane protein</topology>
    </subcellularLocation>
    <subcellularLocation>
        <location evidence="2">Membrane</location>
        <topology evidence="2">Multi-pass membrane protein</topology>
    </subcellularLocation>
</comment>
<evidence type="ECO:0000256" key="6">
    <source>
        <dbReference type="ARBA" id="ARBA00022679"/>
    </source>
</evidence>
<sequence>MCSLLPMFLESENTDFNGQRVVASQELCGVSLGPYVYLTLLFYYAGLNVAIAICIHGFAHQVAIRSAFLGFVNSLGIILLCTAPSPWNVFGCYVFYLTFFHFSEFLAIALTNPKNACVDSFLLNHSWEYGAAALGSWAEFLLEVWLFPRFKRHPYITFLGAFLCFGSEVLRKLAIFTAKINFSHVVQNEQEEGHQLVTHGIYSWFRHPSYVGWFYWSIGTQLILVNPVCVVLYAFLSWKFFYYRVQVEELILLRFFGSDYYNYQQKVGTGLPFISGYLIRQWYGMFSHAFRHKLREQECAKKTITNTPRTTLGGL</sequence>
<organism evidence="14 15">
    <name type="scientific">Dryococelus australis</name>
    <dbReference type="NCBI Taxonomy" id="614101"/>
    <lineage>
        <taxon>Eukaryota</taxon>
        <taxon>Metazoa</taxon>
        <taxon>Ecdysozoa</taxon>
        <taxon>Arthropoda</taxon>
        <taxon>Hexapoda</taxon>
        <taxon>Insecta</taxon>
        <taxon>Pterygota</taxon>
        <taxon>Neoptera</taxon>
        <taxon>Polyneoptera</taxon>
        <taxon>Phasmatodea</taxon>
        <taxon>Verophasmatodea</taxon>
        <taxon>Anareolatae</taxon>
        <taxon>Phasmatidae</taxon>
        <taxon>Eurycanthinae</taxon>
        <taxon>Dryococelus</taxon>
    </lineage>
</organism>
<evidence type="ECO:0000256" key="11">
    <source>
        <dbReference type="ARBA" id="ARBA00023572"/>
    </source>
</evidence>
<dbReference type="PANTHER" id="PTHR12714:SF9">
    <property type="entry name" value="PROTEIN-S-ISOPRENYLCYSTEINE O-METHYLTRANSFERASE"/>
    <property type="match status" value="1"/>
</dbReference>
<keyword evidence="13" id="KW-0256">Endoplasmic reticulum</keyword>
<evidence type="ECO:0000256" key="2">
    <source>
        <dbReference type="ARBA" id="ARBA00004141"/>
    </source>
</evidence>
<keyword evidence="9 13" id="KW-1133">Transmembrane helix</keyword>
<evidence type="ECO:0000256" key="3">
    <source>
        <dbReference type="ARBA" id="ARBA00009140"/>
    </source>
</evidence>
<dbReference type="PANTHER" id="PTHR12714">
    <property type="entry name" value="PROTEIN-S ISOPRENYLCYSTEINE O-METHYLTRANSFERASE"/>
    <property type="match status" value="1"/>
</dbReference>
<comment type="function">
    <text evidence="11">Catalyzes the post-translational methylation of isoprenylated C-terminal cysteine residues.</text>
</comment>
<dbReference type="InterPro" id="IPR007269">
    <property type="entry name" value="ICMT_MeTrfase"/>
</dbReference>
<evidence type="ECO:0000256" key="12">
    <source>
        <dbReference type="ARBA" id="ARBA00023656"/>
    </source>
</evidence>
<evidence type="ECO:0000313" key="15">
    <source>
        <dbReference type="Proteomes" id="UP001159363"/>
    </source>
</evidence>
<dbReference type="Gene3D" id="1.20.120.1630">
    <property type="match status" value="1"/>
</dbReference>
<evidence type="ECO:0000256" key="13">
    <source>
        <dbReference type="RuleBase" id="RU362022"/>
    </source>
</evidence>
<dbReference type="Proteomes" id="UP001159363">
    <property type="component" value="Chromosome 4"/>
</dbReference>
<gene>
    <name evidence="14" type="ORF">PR048_016333</name>
</gene>
<keyword evidence="5 13" id="KW-0489">Methyltransferase</keyword>
<protein>
    <recommendedName>
        <fullName evidence="12 13">Protein-S-isoprenylcysteine O-methyltransferase</fullName>
        <ecNumber evidence="4 13">2.1.1.100</ecNumber>
    </recommendedName>
</protein>
<dbReference type="Pfam" id="PF04140">
    <property type="entry name" value="ICMT"/>
    <property type="match status" value="1"/>
</dbReference>
<dbReference type="PROSITE" id="PS51564">
    <property type="entry name" value="SAM_ICMT"/>
    <property type="match status" value="1"/>
</dbReference>
<evidence type="ECO:0000256" key="5">
    <source>
        <dbReference type="ARBA" id="ARBA00022603"/>
    </source>
</evidence>
<comment type="caution">
    <text evidence="14">The sequence shown here is derived from an EMBL/GenBank/DDBJ whole genome shotgun (WGS) entry which is preliminary data.</text>
</comment>
<dbReference type="InterPro" id="IPR025770">
    <property type="entry name" value="PPMT_MeTrfase"/>
</dbReference>
<evidence type="ECO:0000256" key="1">
    <source>
        <dbReference type="ARBA" id="ARBA00001450"/>
    </source>
</evidence>
<reference evidence="14 15" key="1">
    <citation type="submission" date="2023-02" db="EMBL/GenBank/DDBJ databases">
        <title>LHISI_Scaffold_Assembly.</title>
        <authorList>
            <person name="Stuart O.P."/>
            <person name="Cleave R."/>
            <person name="Magrath M.J.L."/>
            <person name="Mikheyev A.S."/>
        </authorList>
    </citation>
    <scope>NUCLEOTIDE SEQUENCE [LARGE SCALE GENOMIC DNA]</scope>
    <source>
        <strain evidence="14">Daus_M_001</strain>
        <tissue evidence="14">Leg muscle</tissue>
    </source>
</reference>
<evidence type="ECO:0000256" key="4">
    <source>
        <dbReference type="ARBA" id="ARBA00012151"/>
    </source>
</evidence>
<comment type="similarity">
    <text evidence="3 13">Belongs to the class VI-like SAM-binding methyltransferase superfamily. Isoprenylcysteine carboxyl methyltransferase family.</text>
</comment>
<feature type="transmembrane region" description="Helical" evidence="13">
    <location>
        <begin position="35"/>
        <end position="55"/>
    </location>
</feature>
<feature type="transmembrane region" description="Helical" evidence="13">
    <location>
        <begin position="67"/>
        <end position="87"/>
    </location>
</feature>
<dbReference type="EMBL" id="JARBHB010000005">
    <property type="protein sequence ID" value="KAJ8884476.1"/>
    <property type="molecule type" value="Genomic_DNA"/>
</dbReference>
<dbReference type="EC" id="2.1.1.100" evidence="4 13"/>
<evidence type="ECO:0000256" key="8">
    <source>
        <dbReference type="ARBA" id="ARBA00022692"/>
    </source>
</evidence>
<evidence type="ECO:0000313" key="14">
    <source>
        <dbReference type="EMBL" id="KAJ8884476.1"/>
    </source>
</evidence>
<evidence type="ECO:0000256" key="10">
    <source>
        <dbReference type="ARBA" id="ARBA00023136"/>
    </source>
</evidence>
<keyword evidence="8 13" id="KW-0812">Transmembrane</keyword>
<evidence type="ECO:0000256" key="7">
    <source>
        <dbReference type="ARBA" id="ARBA00022691"/>
    </source>
</evidence>
<comment type="caution">
    <text evidence="13">Lacks conserved residue(s) required for the propagation of feature annotation.</text>
</comment>
<comment type="catalytic activity">
    <reaction evidence="1 13">
        <text>[protein]-C-terminal S-[(2E,6E)-farnesyl]-L-cysteine + S-adenosyl-L-methionine = [protein]-C-terminal S-[(2E,6E)-farnesyl]-L-cysteine methyl ester + S-adenosyl-L-homocysteine</text>
        <dbReference type="Rhea" id="RHEA:21672"/>
        <dbReference type="Rhea" id="RHEA-COMP:12125"/>
        <dbReference type="Rhea" id="RHEA-COMP:12126"/>
        <dbReference type="ChEBI" id="CHEBI:57856"/>
        <dbReference type="ChEBI" id="CHEBI:59789"/>
        <dbReference type="ChEBI" id="CHEBI:90510"/>
        <dbReference type="ChEBI" id="CHEBI:90511"/>
        <dbReference type="EC" id="2.1.1.100"/>
    </reaction>
</comment>
<keyword evidence="10 13" id="KW-0472">Membrane</keyword>